<evidence type="ECO:0000256" key="1">
    <source>
        <dbReference type="SAM" id="Phobius"/>
    </source>
</evidence>
<evidence type="ECO:0000313" key="2">
    <source>
        <dbReference type="EMBL" id="KAA6471601.1"/>
    </source>
</evidence>
<evidence type="ECO:0000313" key="3">
    <source>
        <dbReference type="Proteomes" id="UP000323321"/>
    </source>
</evidence>
<protein>
    <submittedName>
        <fullName evidence="2">Uncharacterized protein</fullName>
    </submittedName>
</protein>
<dbReference type="EMBL" id="QSMZ01000003">
    <property type="protein sequence ID" value="KAA6471601.1"/>
    <property type="molecule type" value="Genomic_DNA"/>
</dbReference>
<reference evidence="2 3" key="1">
    <citation type="submission" date="2018-08" db="EMBL/GenBank/DDBJ databases">
        <title>Bacillus phenotypic plasticity.</title>
        <authorList>
            <person name="Hurtado E."/>
        </authorList>
    </citation>
    <scope>NUCLEOTIDE SEQUENCE [LARGE SCALE GENOMIC DNA]</scope>
    <source>
        <strain evidence="2 3">111b</strain>
    </source>
</reference>
<keyword evidence="1" id="KW-1133">Transmembrane helix</keyword>
<dbReference type="AlphaFoldDB" id="A0A9W7QA14"/>
<gene>
    <name evidence="2" type="ORF">DX932_04580</name>
</gene>
<accession>A0A9W7QA14</accession>
<proteinExistence type="predicted"/>
<name>A0A9W7QA14_BACCE</name>
<feature type="transmembrane region" description="Helical" evidence="1">
    <location>
        <begin position="12"/>
        <end position="30"/>
    </location>
</feature>
<keyword evidence="1" id="KW-0472">Membrane</keyword>
<organism evidence="2 3">
    <name type="scientific">Bacillus cereus</name>
    <dbReference type="NCBI Taxonomy" id="1396"/>
    <lineage>
        <taxon>Bacteria</taxon>
        <taxon>Bacillati</taxon>
        <taxon>Bacillota</taxon>
        <taxon>Bacilli</taxon>
        <taxon>Bacillales</taxon>
        <taxon>Bacillaceae</taxon>
        <taxon>Bacillus</taxon>
        <taxon>Bacillus cereus group</taxon>
    </lineage>
</organism>
<sequence length="31" mass="3524">MNIIPNNKTHTFKSVCFIVLLFITSTSLNVK</sequence>
<comment type="caution">
    <text evidence="2">The sequence shown here is derived from an EMBL/GenBank/DDBJ whole genome shotgun (WGS) entry which is preliminary data.</text>
</comment>
<dbReference type="Proteomes" id="UP000323321">
    <property type="component" value="Unassembled WGS sequence"/>
</dbReference>
<keyword evidence="1" id="KW-0812">Transmembrane</keyword>